<evidence type="ECO:0000256" key="1">
    <source>
        <dbReference type="SAM" id="Coils"/>
    </source>
</evidence>
<sequence length="1147" mass="118417">MAGEFKLAGAYVEVNLRDNTSGDEKRIRARIEGESAVRWDTALNDPKNTEAVKKKVSAGKPVQFDTDLDDKLAQAKAEEFVAKRRTAVIDLDADIAKLRTKLEELNKKRGTSVEVDADIRKAEAELAALVARRRTVQLEVEAKTRPAEDDLARMAKRANAQFDALRFTALSVGLPAAAAAGAVGVGASLALVAGGFAALGTYIASTDEGIATKFTDLVDHVESDAKQMGGSFKSEVSGALDDVGRSWERLSPQVEAAVGASAPAVRILTGAVTDFAENAMPGVVTAVVASEAPLQGFRALVGQTGTGVGQFFANASAGAAGAGQGMALLGGIVQLLLARFGTLFANLAQGSAGPLHSLYVITDDITGALVDLTAQGSGAIGFLQGFTNTGTGAVAMLRLVLGLVSLLPPELTQLAGSLTASTMILSKLGVDAGKGFEGFADKVRAADGVGGKFKATVGGLAAGAFHPAALAAAALGIGLDILGQKQQEAAANAAAHAERERNLAQALRDSGGAIDGNVRSQAAYDLGNYKVADGVRNLNKDVLNLVGQQGLQQLQDAYLGNTQAGDTLKASLTGIATEHRKVATGFQAARAAFDDHINYVDGVAYAYDGTGFAAQQLLDIIGTEGGTFANASQDANANAQALNGVAKAAQEVTPAQYAAKVAAAGLSAAFVTLNQAAGDTAAKGQAVIDVLDRLAGRHKSEEEALQAWNDHLRGIGDSFKDLGLSKHTKDLIDNSGAVNTASEAGSKLQDTLERGAADMASYAQSLKDGGASASDITAKLGPMRDAFAQQLKQLGLNDSEIQTLLTHYGMVPADITTTLGLEGDDAAQKKVQQVVSQLKALPAGQSVKLSADDKPAADALARLGQLVVSLPDGTFQVFANTAEGKHAADVLIGNVNQLKGTVSVYGNTVPAGSAVANWQTVTNSTVGNTRTTTDIDPATGKVRQWKQTTDSTGAVTTTFATTDPATGAVRLWKQNADGTWAEVHAKADVAAAENALNNAARDRQATIRVVTVGNTSYGVGAGGASTSMQYGPRALGGIDFPGVVPMAAGGVLDSIPRIPSIATVVPPGTERMIGDNKRVPEAFVPIDPFSPRSQAITDELNMRMRRPRGSDGASIEQHFHIYPPADSDPQRIAASVSSQVGWSMRGV</sequence>
<organism evidence="2 3">
    <name type="scientific">Amycolatopsis halotolerans</name>
    <dbReference type="NCBI Taxonomy" id="330083"/>
    <lineage>
        <taxon>Bacteria</taxon>
        <taxon>Bacillati</taxon>
        <taxon>Actinomycetota</taxon>
        <taxon>Actinomycetes</taxon>
        <taxon>Pseudonocardiales</taxon>
        <taxon>Pseudonocardiaceae</taxon>
        <taxon>Amycolatopsis</taxon>
    </lineage>
</organism>
<evidence type="ECO:0000313" key="3">
    <source>
        <dbReference type="Proteomes" id="UP001595764"/>
    </source>
</evidence>
<comment type="caution">
    <text evidence="2">The sequence shown here is derived from an EMBL/GenBank/DDBJ whole genome shotgun (WGS) entry which is preliminary data.</text>
</comment>
<accession>A0ABV7QP50</accession>
<reference evidence="3" key="1">
    <citation type="journal article" date="2019" name="Int. J. Syst. Evol. Microbiol.">
        <title>The Global Catalogue of Microorganisms (GCM) 10K type strain sequencing project: providing services to taxonomists for standard genome sequencing and annotation.</title>
        <authorList>
            <consortium name="The Broad Institute Genomics Platform"/>
            <consortium name="The Broad Institute Genome Sequencing Center for Infectious Disease"/>
            <person name="Wu L."/>
            <person name="Ma J."/>
        </authorList>
    </citation>
    <scope>NUCLEOTIDE SEQUENCE [LARGE SCALE GENOMIC DNA]</scope>
    <source>
        <strain evidence="3">CGMCC 4.7682</strain>
    </source>
</reference>
<dbReference type="Proteomes" id="UP001595764">
    <property type="component" value="Unassembled WGS sequence"/>
</dbReference>
<proteinExistence type="predicted"/>
<protein>
    <submittedName>
        <fullName evidence="2">Uncharacterized protein</fullName>
    </submittedName>
</protein>
<keyword evidence="1" id="KW-0175">Coiled coil</keyword>
<keyword evidence="3" id="KW-1185">Reference proteome</keyword>
<feature type="coiled-coil region" evidence="1">
    <location>
        <begin position="88"/>
        <end position="139"/>
    </location>
</feature>
<dbReference type="EMBL" id="JBHRWI010000030">
    <property type="protein sequence ID" value="MFC3513632.1"/>
    <property type="molecule type" value="Genomic_DNA"/>
</dbReference>
<dbReference type="RefSeq" id="WP_377869047.1">
    <property type="nucleotide sequence ID" value="NZ_JBHMAY010000011.1"/>
</dbReference>
<gene>
    <name evidence="2" type="ORF">ACFORO_25915</name>
</gene>
<evidence type="ECO:0000313" key="2">
    <source>
        <dbReference type="EMBL" id="MFC3513632.1"/>
    </source>
</evidence>
<name>A0ABV7QP50_9PSEU</name>